<reference evidence="1" key="1">
    <citation type="submission" date="2020-03" db="EMBL/GenBank/DDBJ databases">
        <title>A transcriptome and proteome of the tick Rhipicephalus microplus shaped by the genetic composition of its hosts and developmental stage.</title>
        <authorList>
            <person name="Garcia G.R."/>
            <person name="Ribeiro J.M.C."/>
            <person name="Maruyama S.R."/>
            <person name="Gardinasse L.G."/>
            <person name="Nelson K."/>
            <person name="Ferreira B.R."/>
            <person name="Andrade T.G."/>
            <person name="Santos I.K.F.M."/>
        </authorList>
    </citation>
    <scope>NUCLEOTIDE SEQUENCE</scope>
    <source>
        <strain evidence="1">NSGR</strain>
        <tissue evidence="1">Salivary glands</tissue>
    </source>
</reference>
<dbReference type="AlphaFoldDB" id="A0A6G5A137"/>
<evidence type="ECO:0000313" key="1">
    <source>
        <dbReference type="EMBL" id="NIE44684.1"/>
    </source>
</evidence>
<sequence length="119" mass="13710">MCTLSFMHAIIIFCYLQHYYRTLSFATNMQWFNLADSFVITLVILGTQKQSVSRVQIQPSFTLNNILCFILVVKASTSERLAHFDHRMKTNGKRGEKVVSTVRTVTIFLGVLLFEMPEI</sequence>
<name>A0A6G5A137_RHIMP</name>
<accession>A0A6G5A137</accession>
<dbReference type="EMBL" id="GIKN01002411">
    <property type="protein sequence ID" value="NIE44684.1"/>
    <property type="molecule type" value="Transcribed_RNA"/>
</dbReference>
<protein>
    <submittedName>
        <fullName evidence="1">Uncharacterized protein</fullName>
    </submittedName>
</protein>
<proteinExistence type="predicted"/>
<organism evidence="1">
    <name type="scientific">Rhipicephalus microplus</name>
    <name type="common">Cattle tick</name>
    <name type="synonym">Boophilus microplus</name>
    <dbReference type="NCBI Taxonomy" id="6941"/>
    <lineage>
        <taxon>Eukaryota</taxon>
        <taxon>Metazoa</taxon>
        <taxon>Ecdysozoa</taxon>
        <taxon>Arthropoda</taxon>
        <taxon>Chelicerata</taxon>
        <taxon>Arachnida</taxon>
        <taxon>Acari</taxon>
        <taxon>Parasitiformes</taxon>
        <taxon>Ixodida</taxon>
        <taxon>Ixodoidea</taxon>
        <taxon>Ixodidae</taxon>
        <taxon>Rhipicephalinae</taxon>
        <taxon>Rhipicephalus</taxon>
        <taxon>Boophilus</taxon>
    </lineage>
</organism>